<evidence type="ECO:0000259" key="1">
    <source>
        <dbReference type="Pfam" id="PF03190"/>
    </source>
</evidence>
<evidence type="ECO:0000313" key="2">
    <source>
        <dbReference type="EMBL" id="VAW92539.1"/>
    </source>
</evidence>
<dbReference type="InterPro" id="IPR004879">
    <property type="entry name" value="Ssp411-like_TRX"/>
</dbReference>
<accession>A0A3B1A2Z4</accession>
<dbReference type="Gene3D" id="3.40.30.10">
    <property type="entry name" value="Glutaredoxin"/>
    <property type="match status" value="1"/>
</dbReference>
<protein>
    <submittedName>
        <fullName evidence="2">Uncharacterized protein YyaL</fullName>
    </submittedName>
</protein>
<dbReference type="PIRSF" id="PIRSF006402">
    <property type="entry name" value="UCP006402_thioredoxin"/>
    <property type="match status" value="1"/>
</dbReference>
<dbReference type="InterPro" id="IPR024705">
    <property type="entry name" value="Ssp411"/>
</dbReference>
<dbReference type="GO" id="GO:0005975">
    <property type="term" value="P:carbohydrate metabolic process"/>
    <property type="evidence" value="ECO:0007669"/>
    <property type="project" value="InterPro"/>
</dbReference>
<dbReference type="AlphaFoldDB" id="A0A3B1A2Z4"/>
<reference evidence="2" key="1">
    <citation type="submission" date="2018-06" db="EMBL/GenBank/DDBJ databases">
        <authorList>
            <person name="Zhirakovskaya E."/>
        </authorList>
    </citation>
    <scope>NUCLEOTIDE SEQUENCE</scope>
</reference>
<dbReference type="EMBL" id="UOFT01000026">
    <property type="protein sequence ID" value="VAW92539.1"/>
    <property type="molecule type" value="Genomic_DNA"/>
</dbReference>
<dbReference type="InterPro" id="IPR036249">
    <property type="entry name" value="Thioredoxin-like_sf"/>
</dbReference>
<sequence>MIMKKQNNHPLAILLFLAGLLLSQATAAKPIANQLKNHASPYLALHATDPVQWQDWNESVIKRALKENKLIYISSGYFSCHWCHVMQRESYKNKKIAELLNRYFIPVKVDRELNPALDARLIDFVEKTQGQAGWPLNVFVTPEGYPLVGMTYVPAKNFLQILNSLKAQWSDKDDYLKDVAKQVTEQLLGEQQSNLQKKLKTNSTKFLSQQLLSQAEELIDEMQGGFGQQNKFPSVPQLLALLHITQTTNIKSYKKEKWQEFLITTLDSMARQGLHDQINGGFFRYTVDPNWQIPHFEKMLYDNAQLASLYFEAAKMFNRADYQTIAIETLEFLQTDMASSIGILAASLSSVDKKGIEGGCYVWQQGDLKKYLTTEQYKVAKEHWKLVSNDALESGYHIIQIKQVNDIAKQYNMRVKRVIALVHSAKTKLKKIRNIKTCPVDEKPVAAWLGLALQAFSTGAKQTGNSSFTKTAKQLYQFINTQLWGSNTLYRSIKQKGNTTVAIGVAGLEDYALVAKGVLEYTRLNNNTAAKNFALELTKQAWQRFYKEDGWYLAENPLIKYTIGKAVLEDSPLPSPSATLIRVSLQLNNKKLNNQARIALQKGVGEIEEAPFWYATQIDVIREFNK</sequence>
<name>A0A3B1A2Z4_9ZZZZ</name>
<gene>
    <name evidence="2" type="ORF">MNBD_GAMMA23-1960</name>
</gene>
<organism evidence="2">
    <name type="scientific">hydrothermal vent metagenome</name>
    <dbReference type="NCBI Taxonomy" id="652676"/>
    <lineage>
        <taxon>unclassified sequences</taxon>
        <taxon>metagenomes</taxon>
        <taxon>ecological metagenomes</taxon>
    </lineage>
</organism>
<dbReference type="Pfam" id="PF03190">
    <property type="entry name" value="Thioredox_DsbH"/>
    <property type="match status" value="1"/>
</dbReference>
<dbReference type="PANTHER" id="PTHR42899:SF1">
    <property type="entry name" value="SPERMATOGENESIS-ASSOCIATED PROTEIN 20"/>
    <property type="match status" value="1"/>
</dbReference>
<dbReference type="SUPFAM" id="SSF52833">
    <property type="entry name" value="Thioredoxin-like"/>
    <property type="match status" value="1"/>
</dbReference>
<proteinExistence type="predicted"/>
<dbReference type="InterPro" id="IPR008928">
    <property type="entry name" value="6-hairpin_glycosidase_sf"/>
</dbReference>
<dbReference type="PANTHER" id="PTHR42899">
    <property type="entry name" value="SPERMATOGENESIS-ASSOCIATED PROTEIN 20"/>
    <property type="match status" value="1"/>
</dbReference>
<feature type="domain" description="Spermatogenesis-associated protein 20-like TRX" evidence="1">
    <location>
        <begin position="33"/>
        <end position="187"/>
    </location>
</feature>
<dbReference type="SUPFAM" id="SSF48208">
    <property type="entry name" value="Six-hairpin glycosidases"/>
    <property type="match status" value="1"/>
</dbReference>